<evidence type="ECO:0000313" key="8">
    <source>
        <dbReference type="EMBL" id="KDO54911.1"/>
    </source>
</evidence>
<evidence type="ECO:0000256" key="6">
    <source>
        <dbReference type="SAM" id="Phobius"/>
    </source>
</evidence>
<dbReference type="Proteomes" id="UP000027120">
    <property type="component" value="Unassembled WGS sequence"/>
</dbReference>
<feature type="domain" description="Late embryogenesis abundant protein LEA-2 subgroup" evidence="7">
    <location>
        <begin position="128"/>
        <end position="229"/>
    </location>
</feature>
<accession>A0A067EVF8</accession>
<evidence type="ECO:0000256" key="1">
    <source>
        <dbReference type="ARBA" id="ARBA00004167"/>
    </source>
</evidence>
<evidence type="ECO:0000259" key="7">
    <source>
        <dbReference type="Pfam" id="PF03168"/>
    </source>
</evidence>
<dbReference type="InterPro" id="IPR004864">
    <property type="entry name" value="LEA_2"/>
</dbReference>
<dbReference type="GO" id="GO:0098542">
    <property type="term" value="P:defense response to other organism"/>
    <property type="evidence" value="ECO:0007669"/>
    <property type="project" value="InterPro"/>
</dbReference>
<dbReference type="GO" id="GO:0016020">
    <property type="term" value="C:membrane"/>
    <property type="evidence" value="ECO:0007669"/>
    <property type="project" value="UniProtKB-SubCell"/>
</dbReference>
<evidence type="ECO:0000256" key="5">
    <source>
        <dbReference type="SAM" id="MobiDB-lite"/>
    </source>
</evidence>
<feature type="transmembrane region" description="Helical" evidence="6">
    <location>
        <begin position="66"/>
        <end position="92"/>
    </location>
</feature>
<dbReference type="AlphaFoldDB" id="A0A067EVF8"/>
<name>A0A067EVF8_CITSI</name>
<protein>
    <recommendedName>
        <fullName evidence="7">Late embryogenesis abundant protein LEA-2 subgroup domain-containing protein</fullName>
    </recommendedName>
</protein>
<dbReference type="EMBL" id="KK784990">
    <property type="protein sequence ID" value="KDO54911.1"/>
    <property type="molecule type" value="Genomic_DNA"/>
</dbReference>
<dbReference type="Gene3D" id="2.60.40.10">
    <property type="entry name" value="Immunoglobulins"/>
    <property type="match status" value="1"/>
</dbReference>
<keyword evidence="4 6" id="KW-0472">Membrane</keyword>
<keyword evidence="3 6" id="KW-1133">Transmembrane helix</keyword>
<evidence type="ECO:0000256" key="2">
    <source>
        <dbReference type="ARBA" id="ARBA00022692"/>
    </source>
</evidence>
<organism evidence="8 9">
    <name type="scientific">Citrus sinensis</name>
    <name type="common">Sweet orange</name>
    <name type="synonym">Citrus aurantium var. sinensis</name>
    <dbReference type="NCBI Taxonomy" id="2711"/>
    <lineage>
        <taxon>Eukaryota</taxon>
        <taxon>Viridiplantae</taxon>
        <taxon>Streptophyta</taxon>
        <taxon>Embryophyta</taxon>
        <taxon>Tracheophyta</taxon>
        <taxon>Spermatophyta</taxon>
        <taxon>Magnoliopsida</taxon>
        <taxon>eudicotyledons</taxon>
        <taxon>Gunneridae</taxon>
        <taxon>Pentapetalae</taxon>
        <taxon>rosids</taxon>
        <taxon>malvids</taxon>
        <taxon>Sapindales</taxon>
        <taxon>Rutaceae</taxon>
        <taxon>Aurantioideae</taxon>
        <taxon>Citrus</taxon>
    </lineage>
</organism>
<dbReference type="InterPro" id="IPR044839">
    <property type="entry name" value="NDR1-like"/>
</dbReference>
<dbReference type="Pfam" id="PF03168">
    <property type="entry name" value="LEA_2"/>
    <property type="match status" value="1"/>
</dbReference>
<keyword evidence="2 6" id="KW-0812">Transmembrane</keyword>
<proteinExistence type="predicted"/>
<dbReference type="PANTHER" id="PTHR31234">
    <property type="entry name" value="LATE EMBRYOGENESIS ABUNDANT (LEA) HYDROXYPROLINE-RICH GLYCOPROTEIN FAMILY"/>
    <property type="match status" value="1"/>
</dbReference>
<gene>
    <name evidence="8" type="ORF">CISIN_1g036355mg</name>
</gene>
<dbReference type="InterPro" id="IPR013783">
    <property type="entry name" value="Ig-like_fold"/>
</dbReference>
<evidence type="ECO:0000256" key="3">
    <source>
        <dbReference type="ARBA" id="ARBA00022989"/>
    </source>
</evidence>
<reference evidence="8 9" key="1">
    <citation type="submission" date="2014-04" db="EMBL/GenBank/DDBJ databases">
        <authorList>
            <consortium name="International Citrus Genome Consortium"/>
            <person name="Gmitter F."/>
            <person name="Chen C."/>
            <person name="Farmerie W."/>
            <person name="Harkins T."/>
            <person name="Desany B."/>
            <person name="Mohiuddin M."/>
            <person name="Kodira C."/>
            <person name="Borodovsky M."/>
            <person name="Lomsadze A."/>
            <person name="Burns P."/>
            <person name="Jenkins J."/>
            <person name="Prochnik S."/>
            <person name="Shu S."/>
            <person name="Chapman J."/>
            <person name="Pitluck S."/>
            <person name="Schmutz J."/>
            <person name="Rokhsar D."/>
        </authorList>
    </citation>
    <scope>NUCLEOTIDE SEQUENCE</scope>
</reference>
<feature type="region of interest" description="Disordered" evidence="5">
    <location>
        <begin position="1"/>
        <end position="35"/>
    </location>
</feature>
<keyword evidence="9" id="KW-1185">Reference proteome</keyword>
<evidence type="ECO:0000256" key="4">
    <source>
        <dbReference type="ARBA" id="ARBA00023136"/>
    </source>
</evidence>
<dbReference type="PANTHER" id="PTHR31234:SF32">
    <property type="entry name" value="LATE EMBRYOGENESIS ABUNDANT (LEA) HYDROXYPROLINE-RICH GLYCOPROTEIN FAMILY"/>
    <property type="match status" value="1"/>
</dbReference>
<dbReference type="STRING" id="2711.A0A067EVF8"/>
<comment type="subcellular location">
    <subcellularLocation>
        <location evidence="1">Membrane</location>
        <topology evidence="1">Single-pass membrane protein</topology>
    </subcellularLocation>
</comment>
<sequence length="255" mass="28709">MAGFAGASSSQQQHLQNPNPPLPQHQHQQQRTKRVAFSEIPGKRTMYEDIQDPNSKGHRSCRCFTCCAWICISVTAFLIIIFVLGFVAVGILRSSLPHINVLKVHSSNISISESSRQKFLTMEISVKLEFENENDKMSLHYEKLRVEIKAENVRIGHTAIPGFSQRSGNETKIDVNTTTTNTRIDDANAEILKLRYRQKAMLVDLFMTGDVGFSFGGLNIKGLPFEVNCQKVNEAYIKSDDPPKCYTKLLSFRGL</sequence>
<evidence type="ECO:0000313" key="9">
    <source>
        <dbReference type="Proteomes" id="UP000027120"/>
    </source>
</evidence>